<dbReference type="EMBL" id="BLLF01008654">
    <property type="protein sequence ID" value="GFH33471.1"/>
    <property type="molecule type" value="Genomic_DNA"/>
</dbReference>
<gene>
    <name evidence="1" type="ORF">HaLaN_32850</name>
</gene>
<dbReference type="AlphaFoldDB" id="A0A6A0AMI9"/>
<reference evidence="1 2" key="1">
    <citation type="submission" date="2020-02" db="EMBL/GenBank/DDBJ databases">
        <title>Draft genome sequence of Haematococcus lacustris strain NIES-144.</title>
        <authorList>
            <person name="Morimoto D."/>
            <person name="Nakagawa S."/>
            <person name="Yoshida T."/>
            <person name="Sawayama S."/>
        </authorList>
    </citation>
    <scope>NUCLEOTIDE SEQUENCE [LARGE SCALE GENOMIC DNA]</scope>
    <source>
        <strain evidence="1 2">NIES-144</strain>
    </source>
</reference>
<evidence type="ECO:0000313" key="2">
    <source>
        <dbReference type="Proteomes" id="UP000485058"/>
    </source>
</evidence>
<comment type="caution">
    <text evidence="1">The sequence shown here is derived from an EMBL/GenBank/DDBJ whole genome shotgun (WGS) entry which is preliminary data.</text>
</comment>
<name>A0A6A0AMI9_HAELA</name>
<proteinExistence type="predicted"/>
<organism evidence="1 2">
    <name type="scientific">Haematococcus lacustris</name>
    <name type="common">Green alga</name>
    <name type="synonym">Haematococcus pluvialis</name>
    <dbReference type="NCBI Taxonomy" id="44745"/>
    <lineage>
        <taxon>Eukaryota</taxon>
        <taxon>Viridiplantae</taxon>
        <taxon>Chlorophyta</taxon>
        <taxon>core chlorophytes</taxon>
        <taxon>Chlorophyceae</taxon>
        <taxon>CS clade</taxon>
        <taxon>Chlamydomonadales</taxon>
        <taxon>Haematococcaceae</taxon>
        <taxon>Haematococcus</taxon>
    </lineage>
</organism>
<evidence type="ECO:0000313" key="1">
    <source>
        <dbReference type="EMBL" id="GFH33471.1"/>
    </source>
</evidence>
<accession>A0A6A0AMI9</accession>
<keyword evidence="2" id="KW-1185">Reference proteome</keyword>
<protein>
    <submittedName>
        <fullName evidence="1">Uncharacterized protein</fullName>
    </submittedName>
</protein>
<sequence>MADAAGVALEQKKACHVHHGAVNPPERRPQEGVERLEHEALEAIEAQVLADALEVHHTAAAEVEH</sequence>
<dbReference type="Proteomes" id="UP000485058">
    <property type="component" value="Unassembled WGS sequence"/>
</dbReference>